<keyword evidence="2" id="KW-1277">Toxin-antitoxin system</keyword>
<evidence type="ECO:0000256" key="1">
    <source>
        <dbReference type="ARBA" id="ARBA00006620"/>
    </source>
</evidence>
<dbReference type="RefSeq" id="WP_259095111.1">
    <property type="nucleotide sequence ID" value="NZ_CP130454.1"/>
</dbReference>
<dbReference type="InterPro" id="IPR012933">
    <property type="entry name" value="HicA_mRNA_interferase"/>
</dbReference>
<keyword evidence="9" id="KW-1185">Reference proteome</keyword>
<dbReference type="Gene3D" id="3.30.920.30">
    <property type="entry name" value="Hypothetical protein"/>
    <property type="match status" value="1"/>
</dbReference>
<dbReference type="InterPro" id="IPR038570">
    <property type="entry name" value="HicA_sf"/>
</dbReference>
<evidence type="ECO:0000313" key="9">
    <source>
        <dbReference type="Proteomes" id="UP001204798"/>
    </source>
</evidence>
<evidence type="ECO:0000313" key="8">
    <source>
        <dbReference type="EMBL" id="MCS3919032.1"/>
    </source>
</evidence>
<evidence type="ECO:0000256" key="5">
    <source>
        <dbReference type="ARBA" id="ARBA00022801"/>
    </source>
</evidence>
<dbReference type="Pfam" id="PF07927">
    <property type="entry name" value="HicA_toxin"/>
    <property type="match status" value="1"/>
</dbReference>
<comment type="caution">
    <text evidence="8">The sequence shown here is derived from an EMBL/GenBank/DDBJ whole genome shotgun (WGS) entry which is preliminary data.</text>
</comment>
<keyword evidence="3" id="KW-0540">Nuclease</keyword>
<dbReference type="EMBL" id="JANUCP010000002">
    <property type="protein sequence ID" value="MCS3919032.1"/>
    <property type="molecule type" value="Genomic_DNA"/>
</dbReference>
<comment type="similarity">
    <text evidence="1">Belongs to the HicA mRNA interferase family.</text>
</comment>
<dbReference type="SUPFAM" id="SSF54786">
    <property type="entry name" value="YcfA/nrd intein domain"/>
    <property type="match status" value="1"/>
</dbReference>
<reference evidence="8 9" key="1">
    <citation type="submission" date="2022-08" db="EMBL/GenBank/DDBJ databases">
        <title>Bacterial and archaeal communities from various locations to study Microbial Dark Matter (Phase II).</title>
        <authorList>
            <person name="Stepanauskas R."/>
        </authorList>
    </citation>
    <scope>NUCLEOTIDE SEQUENCE [LARGE SCALE GENOMIC DNA]</scope>
    <source>
        <strain evidence="8 9">PD1</strain>
    </source>
</reference>
<keyword evidence="7" id="KW-0346">Stress response</keyword>
<evidence type="ECO:0000256" key="6">
    <source>
        <dbReference type="ARBA" id="ARBA00022884"/>
    </source>
</evidence>
<keyword evidence="5" id="KW-0378">Hydrolase</keyword>
<keyword evidence="4" id="KW-0255">Endonuclease</keyword>
<evidence type="ECO:0000256" key="4">
    <source>
        <dbReference type="ARBA" id="ARBA00022759"/>
    </source>
</evidence>
<gene>
    <name evidence="8" type="ORF">M2350_001432</name>
</gene>
<evidence type="ECO:0000256" key="2">
    <source>
        <dbReference type="ARBA" id="ARBA00022649"/>
    </source>
</evidence>
<organism evidence="8 9">
    <name type="scientific">Candidatus Fervidibacter sacchari</name>
    <dbReference type="NCBI Taxonomy" id="1448929"/>
    <lineage>
        <taxon>Bacteria</taxon>
        <taxon>Candidatus Fervidibacterota</taxon>
        <taxon>Candidatus Fervidibacter</taxon>
    </lineage>
</organism>
<keyword evidence="6" id="KW-0694">RNA-binding</keyword>
<name>A0ABT2EM77_9BACT</name>
<protein>
    <submittedName>
        <fullName evidence="8">RNA binding protein YcfA (HicA-like mRNA interferase family)</fullName>
    </submittedName>
</protein>
<accession>A0ABT2EM77</accession>
<proteinExistence type="inferred from homology"/>
<sequence>MVTYREFRQVLRKAGFQLVRSKKHELWQRIDPDGTIRNVLVKHQHGRDIPKRLLSEMLRQAGLSRDEFERLRKDP</sequence>
<dbReference type="Proteomes" id="UP001204798">
    <property type="component" value="Unassembled WGS sequence"/>
</dbReference>
<evidence type="ECO:0000256" key="7">
    <source>
        <dbReference type="ARBA" id="ARBA00023016"/>
    </source>
</evidence>
<evidence type="ECO:0000256" key="3">
    <source>
        <dbReference type="ARBA" id="ARBA00022722"/>
    </source>
</evidence>